<organism evidence="2 3">
    <name type="scientific">Kitasatospora putterlickiae</name>
    <dbReference type="NCBI Taxonomy" id="221725"/>
    <lineage>
        <taxon>Bacteria</taxon>
        <taxon>Bacillati</taxon>
        <taxon>Actinomycetota</taxon>
        <taxon>Actinomycetes</taxon>
        <taxon>Kitasatosporales</taxon>
        <taxon>Streptomycetaceae</taxon>
        <taxon>Kitasatospora</taxon>
    </lineage>
</organism>
<evidence type="ECO:0000313" key="2">
    <source>
        <dbReference type="EMBL" id="GAA1407923.1"/>
    </source>
</evidence>
<gene>
    <name evidence="2" type="ORF">GCM10009639_57270</name>
</gene>
<evidence type="ECO:0008006" key="4">
    <source>
        <dbReference type="Google" id="ProtNLM"/>
    </source>
</evidence>
<dbReference type="Proteomes" id="UP001499863">
    <property type="component" value="Unassembled WGS sequence"/>
</dbReference>
<comment type="caution">
    <text evidence="2">The sequence shown here is derived from an EMBL/GenBank/DDBJ whole genome shotgun (WGS) entry which is preliminary data.</text>
</comment>
<name>A0ABN1YEK6_9ACTN</name>
<sequence length="319" mass="35071">MPEPHRLDSITGRGASPADPVLTVRPLGRSLGLSRKPTARADSAVVLTSASGEHQVFLPPHRPGLSDLIGRGQRTLYEVDLGPHHLRIEERLPGQDDVGVFEASVAVEWRVAAADLVVAGRVRDVPALIVPRIQQRMRAVTRALPTDHSAEAERAVQQALDDRPVAAAEGLHVSCSVQLELDQAGRTQKELLRSYHFERQAHPFALRQVQEANEVLAAKAKFYQYHLEQGGVTAWALQLADHPDDLPRALDYLRGEQQELVKNQIRLVERLLDQSVLERFQLEDSSRAALEAITTILRRDHGTAGTPELGTGPTPPASI</sequence>
<evidence type="ECO:0000313" key="3">
    <source>
        <dbReference type="Proteomes" id="UP001499863"/>
    </source>
</evidence>
<protein>
    <recommendedName>
        <fullName evidence="4">PE-PGRS family protein</fullName>
    </recommendedName>
</protein>
<reference evidence="2 3" key="1">
    <citation type="journal article" date="2019" name="Int. J. Syst. Evol. Microbiol.">
        <title>The Global Catalogue of Microorganisms (GCM) 10K type strain sequencing project: providing services to taxonomists for standard genome sequencing and annotation.</title>
        <authorList>
            <consortium name="The Broad Institute Genomics Platform"/>
            <consortium name="The Broad Institute Genome Sequencing Center for Infectious Disease"/>
            <person name="Wu L."/>
            <person name="Ma J."/>
        </authorList>
    </citation>
    <scope>NUCLEOTIDE SEQUENCE [LARGE SCALE GENOMIC DNA]</scope>
    <source>
        <strain evidence="2 3">JCM 12393</strain>
    </source>
</reference>
<accession>A0ABN1YEK6</accession>
<keyword evidence="3" id="KW-1185">Reference proteome</keyword>
<dbReference type="EMBL" id="BAAAKJ010000330">
    <property type="protein sequence ID" value="GAA1407923.1"/>
    <property type="molecule type" value="Genomic_DNA"/>
</dbReference>
<feature type="region of interest" description="Disordered" evidence="1">
    <location>
        <begin position="1"/>
        <end position="21"/>
    </location>
</feature>
<proteinExistence type="predicted"/>
<evidence type="ECO:0000256" key="1">
    <source>
        <dbReference type="SAM" id="MobiDB-lite"/>
    </source>
</evidence>